<name>A0ABU9MVI8_9GAMM</name>
<comment type="caution">
    <text evidence="3">The sequence shown here is derived from an EMBL/GenBank/DDBJ whole genome shotgun (WGS) entry which is preliminary data.</text>
</comment>
<evidence type="ECO:0000313" key="3">
    <source>
        <dbReference type="EMBL" id="MEM0513953.1"/>
    </source>
</evidence>
<accession>A0ABU9MVI8</accession>
<keyword evidence="1" id="KW-0732">Signal</keyword>
<reference evidence="3 4" key="1">
    <citation type="submission" date="2024-03" db="EMBL/GenBank/DDBJ databases">
        <title>Pseudoalteromonas qingdaonensis sp. nov., isolated from the intestines of marine benthic organisms.</title>
        <authorList>
            <person name="Lin X."/>
            <person name="Fang S."/>
            <person name="Hu X."/>
        </authorList>
    </citation>
    <scope>NUCLEOTIDE SEQUENCE [LARGE SCALE GENOMIC DNA]</scope>
    <source>
        <strain evidence="3 4">YIC-827</strain>
    </source>
</reference>
<dbReference type="EMBL" id="JBCGCU010000001">
    <property type="protein sequence ID" value="MEM0513953.1"/>
    <property type="molecule type" value="Genomic_DNA"/>
</dbReference>
<dbReference type="RefSeq" id="WP_342675501.1">
    <property type="nucleotide sequence ID" value="NZ_JBCGCU010000001.1"/>
</dbReference>
<dbReference type="Gene3D" id="2.120.10.30">
    <property type="entry name" value="TolB, C-terminal domain"/>
    <property type="match status" value="1"/>
</dbReference>
<dbReference type="InterPro" id="IPR054539">
    <property type="entry name" value="Beta-prop_PDH"/>
</dbReference>
<dbReference type="InterPro" id="IPR011041">
    <property type="entry name" value="Quinoprot_gluc/sorb_DH_b-prop"/>
</dbReference>
<feature type="signal peptide" evidence="1">
    <location>
        <begin position="1"/>
        <end position="20"/>
    </location>
</feature>
<feature type="domain" description="Pyrroloquinoline quinone-dependent pyranose dehydrogenase beta-propeller" evidence="2">
    <location>
        <begin position="254"/>
        <end position="360"/>
    </location>
</feature>
<evidence type="ECO:0000313" key="4">
    <source>
        <dbReference type="Proteomes" id="UP001447008"/>
    </source>
</evidence>
<gene>
    <name evidence="3" type="ORF">WCN91_00630</name>
</gene>
<evidence type="ECO:0000256" key="1">
    <source>
        <dbReference type="SAM" id="SignalP"/>
    </source>
</evidence>
<keyword evidence="4" id="KW-1185">Reference proteome</keyword>
<dbReference type="Proteomes" id="UP001447008">
    <property type="component" value="Unassembled WGS sequence"/>
</dbReference>
<dbReference type="InterPro" id="IPR011042">
    <property type="entry name" value="6-blade_b-propeller_TolB-like"/>
</dbReference>
<protein>
    <submittedName>
        <fullName evidence="3">PQQ-dependent sugar dehydrogenase</fullName>
    </submittedName>
</protein>
<organism evidence="3 4">
    <name type="scientific">Pseudoalteromonas qingdaonensis</name>
    <dbReference type="NCBI Taxonomy" id="3131913"/>
    <lineage>
        <taxon>Bacteria</taxon>
        <taxon>Pseudomonadati</taxon>
        <taxon>Pseudomonadota</taxon>
        <taxon>Gammaproteobacteria</taxon>
        <taxon>Alteromonadales</taxon>
        <taxon>Pseudoalteromonadaceae</taxon>
        <taxon>Pseudoalteromonas</taxon>
    </lineage>
</organism>
<evidence type="ECO:0000259" key="2">
    <source>
        <dbReference type="Pfam" id="PF22807"/>
    </source>
</evidence>
<proteinExistence type="predicted"/>
<dbReference type="SUPFAM" id="SSF50952">
    <property type="entry name" value="Soluble quinoprotein glucose dehydrogenase"/>
    <property type="match status" value="1"/>
</dbReference>
<dbReference type="PANTHER" id="PTHR33546:SF1">
    <property type="entry name" value="LARGE, MULTIFUNCTIONAL SECRETED PROTEIN"/>
    <property type="match status" value="1"/>
</dbReference>
<dbReference type="Pfam" id="PF22807">
    <property type="entry name" value="TrAA12"/>
    <property type="match status" value="1"/>
</dbReference>
<dbReference type="PANTHER" id="PTHR33546">
    <property type="entry name" value="LARGE, MULTIFUNCTIONAL SECRETED PROTEIN-RELATED"/>
    <property type="match status" value="1"/>
</dbReference>
<sequence>MGNKIFSILLGLAFVGSAQATDITERLSVPEGFSIKPYALNVDNARQLALSDTGIVYAGSRQAGKLHALIDADKDGQAERQVLIAKGLNLPSGIAFKDGDLYVAEVERIVRFKDIDNKLDKAEMEVVFDQLPDKRHHGWKFIRFSPQGDLIIPVGVPCNVCAEDPEFGLLYSLDLKSKKATTIARGVRNSVGFDYHPRTGNLWFSDNGRDMMGDDIPPCEINVITEDGQHFGFPYFHGGTIADPEFGKGKNISDYVQPALNLDAHVAPLGIHFYTGEQFPAKYKNQLFVAEHGSWNRSKKAGYRVMVASIEGDKVTGYTPFITGFMENEQTYGRPVAMVQMPDGSLLVSDDYANAIYRVQYNKK</sequence>
<feature type="chain" id="PRO_5045255712" evidence="1">
    <location>
        <begin position="21"/>
        <end position="364"/>
    </location>
</feature>